<name>A0A517R2T6_9PLAN</name>
<reference evidence="15 16" key="1">
    <citation type="submission" date="2019-02" db="EMBL/GenBank/DDBJ databases">
        <title>Deep-cultivation of Planctomycetes and their phenomic and genomic characterization uncovers novel biology.</title>
        <authorList>
            <person name="Wiegand S."/>
            <person name="Jogler M."/>
            <person name="Boedeker C."/>
            <person name="Pinto D."/>
            <person name="Vollmers J."/>
            <person name="Rivas-Marin E."/>
            <person name="Kohn T."/>
            <person name="Peeters S.H."/>
            <person name="Heuer A."/>
            <person name="Rast P."/>
            <person name="Oberbeckmann S."/>
            <person name="Bunk B."/>
            <person name="Jeske O."/>
            <person name="Meyerdierks A."/>
            <person name="Storesund J.E."/>
            <person name="Kallscheuer N."/>
            <person name="Luecker S."/>
            <person name="Lage O.M."/>
            <person name="Pohl T."/>
            <person name="Merkel B.J."/>
            <person name="Hornburger P."/>
            <person name="Mueller R.-W."/>
            <person name="Bruemmer F."/>
            <person name="Labrenz M."/>
            <person name="Spormann A.M."/>
            <person name="Op den Camp H."/>
            <person name="Overmann J."/>
            <person name="Amann R."/>
            <person name="Jetten M.S.M."/>
            <person name="Mascher T."/>
            <person name="Medema M.H."/>
            <person name="Devos D.P."/>
            <person name="Kaster A.-K."/>
            <person name="Ovreas L."/>
            <person name="Rohde M."/>
            <person name="Galperin M.Y."/>
            <person name="Jogler C."/>
        </authorList>
    </citation>
    <scope>NUCLEOTIDE SEQUENCE [LARGE SCALE GENOMIC DNA]</scope>
    <source>
        <strain evidence="15 16">Pan189</strain>
    </source>
</reference>
<comment type="pathway">
    <text evidence="12">Cell wall biogenesis; peptidoglycan biosynthesis.</text>
</comment>
<gene>
    <name evidence="12 15" type="primary">mraY</name>
    <name evidence="15" type="ORF">Pan189_25790</name>
</gene>
<keyword evidence="5 12" id="KW-0812">Transmembrane</keyword>
<dbReference type="InterPro" id="IPR000715">
    <property type="entry name" value="Glycosyl_transferase_4"/>
</dbReference>
<keyword evidence="9 12" id="KW-0472">Membrane</keyword>
<evidence type="ECO:0000256" key="1">
    <source>
        <dbReference type="ARBA" id="ARBA00004141"/>
    </source>
</evidence>
<sequence>MILWLTDIFPSLSERLQFLSAGDSRVFLTARIAMATITSFLLAIILGPFAIRWLKARFTEKVKSASARLDEMQKGKEATPTMGGLFIIGAVVLAGLLWGDLSNSFVQYGLILCVGLTIVGGVDDWIKLRTQQRGLTARQKFGAQAVVAAIVAAGIAHQLGNSTGGAELILPVGRWVIPLGIFFIPWAILAMLGGSNGVNLTDGLDGLAAGCTIFVGATMAALTYAAGHSGIATYLSIPSVPGSGETAVLLGALIGAMLGFLWFNAHPAQVFMGDTGALPVGGLLAFSAIVCRQEVLFVVCSSVFVAETVSVIAQMGSARMLGVKPLLCAPLHNHFLFRGDHETKIVTRCWIVSALSCIAAFALLKVN</sequence>
<dbReference type="GO" id="GO:0046872">
    <property type="term" value="F:metal ion binding"/>
    <property type="evidence" value="ECO:0007669"/>
    <property type="project" value="UniProtKB-KW"/>
</dbReference>
<evidence type="ECO:0000256" key="6">
    <source>
        <dbReference type="ARBA" id="ARBA00022960"/>
    </source>
</evidence>
<evidence type="ECO:0000313" key="16">
    <source>
        <dbReference type="Proteomes" id="UP000317318"/>
    </source>
</evidence>
<dbReference type="InterPro" id="IPR003524">
    <property type="entry name" value="PNAcMuramoyl-5peptid_Trfase"/>
</dbReference>
<comment type="subcellular location">
    <subcellularLocation>
        <location evidence="12">Cell membrane</location>
        <topology evidence="12">Multi-pass membrane protein</topology>
    </subcellularLocation>
    <subcellularLocation>
        <location evidence="1">Membrane</location>
        <topology evidence="1">Multi-pass membrane protein</topology>
    </subcellularLocation>
</comment>
<dbReference type="GO" id="GO:0008963">
    <property type="term" value="F:phospho-N-acetylmuramoyl-pentapeptide-transferase activity"/>
    <property type="evidence" value="ECO:0007669"/>
    <property type="project" value="UniProtKB-UniRule"/>
</dbReference>
<dbReference type="GO" id="GO:0051992">
    <property type="term" value="F:UDP-N-acetylmuramoyl-L-alanyl-D-glutamyl-meso-2,6-diaminopimelyl-D-alanyl-D-alanine:undecaprenyl-phosphate transferase activity"/>
    <property type="evidence" value="ECO:0007669"/>
    <property type="project" value="RHEA"/>
</dbReference>
<evidence type="ECO:0000256" key="10">
    <source>
        <dbReference type="ARBA" id="ARBA00023306"/>
    </source>
</evidence>
<keyword evidence="6 12" id="KW-0133">Cell shape</keyword>
<dbReference type="RefSeq" id="WP_145364245.1">
    <property type="nucleotide sequence ID" value="NZ_CP036268.1"/>
</dbReference>
<dbReference type="OrthoDB" id="9805475at2"/>
<keyword evidence="7 12" id="KW-0573">Peptidoglycan synthesis</keyword>
<evidence type="ECO:0000256" key="13">
    <source>
        <dbReference type="NCBIfam" id="TIGR00445"/>
    </source>
</evidence>
<keyword evidence="4 12" id="KW-0808">Transferase</keyword>
<accession>A0A517R2T6</accession>
<dbReference type="PROSITE" id="PS01348">
    <property type="entry name" value="MRAY_2"/>
    <property type="match status" value="1"/>
</dbReference>
<comment type="catalytic activity">
    <reaction evidence="12">
        <text>UDP-N-acetyl-alpha-D-muramoyl-L-alanyl-gamma-D-glutamyl-meso-2,6-diaminopimeloyl-D-alanyl-D-alanine + di-trans,octa-cis-undecaprenyl phosphate = di-trans,octa-cis-undecaprenyl diphospho-N-acetyl-alpha-D-muramoyl-L-alanyl-D-glutamyl-meso-2,6-diaminopimeloyl-D-alanyl-D-alanine + UMP</text>
        <dbReference type="Rhea" id="RHEA:28386"/>
        <dbReference type="ChEBI" id="CHEBI:57865"/>
        <dbReference type="ChEBI" id="CHEBI:60392"/>
        <dbReference type="ChEBI" id="CHEBI:61386"/>
        <dbReference type="ChEBI" id="CHEBI:61387"/>
        <dbReference type="EC" id="2.7.8.13"/>
    </reaction>
</comment>
<dbReference type="GO" id="GO:0071555">
    <property type="term" value="P:cell wall organization"/>
    <property type="evidence" value="ECO:0007669"/>
    <property type="project" value="UniProtKB-KW"/>
</dbReference>
<comment type="similarity">
    <text evidence="2 12">Belongs to the glycosyltransferase 4 family. MraY subfamily.</text>
</comment>
<evidence type="ECO:0000256" key="14">
    <source>
        <dbReference type="PIRSR" id="PIRSR600715-1"/>
    </source>
</evidence>
<dbReference type="PROSITE" id="PS01347">
    <property type="entry name" value="MRAY_1"/>
    <property type="match status" value="1"/>
</dbReference>
<dbReference type="GO" id="GO:0008360">
    <property type="term" value="P:regulation of cell shape"/>
    <property type="evidence" value="ECO:0007669"/>
    <property type="project" value="UniProtKB-KW"/>
</dbReference>
<dbReference type="InterPro" id="IPR018480">
    <property type="entry name" value="PNAcMuramoyl-5peptid_Trfase_CS"/>
</dbReference>
<dbReference type="AlphaFoldDB" id="A0A517R2T6"/>
<feature type="transmembrane region" description="Helical" evidence="12">
    <location>
        <begin position="78"/>
        <end position="99"/>
    </location>
</feature>
<dbReference type="GO" id="GO:0009252">
    <property type="term" value="P:peptidoglycan biosynthetic process"/>
    <property type="evidence" value="ECO:0007669"/>
    <property type="project" value="UniProtKB-UniRule"/>
</dbReference>
<evidence type="ECO:0000256" key="2">
    <source>
        <dbReference type="ARBA" id="ARBA00005583"/>
    </source>
</evidence>
<proteinExistence type="inferred from homology"/>
<evidence type="ECO:0000256" key="11">
    <source>
        <dbReference type="ARBA" id="ARBA00023316"/>
    </source>
</evidence>
<evidence type="ECO:0000256" key="4">
    <source>
        <dbReference type="ARBA" id="ARBA00022679"/>
    </source>
</evidence>
<comment type="cofactor">
    <cofactor evidence="12 14">
        <name>Mg(2+)</name>
        <dbReference type="ChEBI" id="CHEBI:18420"/>
    </cofactor>
</comment>
<dbReference type="PANTHER" id="PTHR22926">
    <property type="entry name" value="PHOSPHO-N-ACETYLMURAMOYL-PENTAPEPTIDE-TRANSFERASE"/>
    <property type="match status" value="1"/>
</dbReference>
<evidence type="ECO:0000256" key="12">
    <source>
        <dbReference type="HAMAP-Rule" id="MF_00038"/>
    </source>
</evidence>
<keyword evidence="10 12" id="KW-0131">Cell cycle</keyword>
<keyword evidence="12 14" id="KW-0460">Magnesium</keyword>
<evidence type="ECO:0000256" key="9">
    <source>
        <dbReference type="ARBA" id="ARBA00023136"/>
    </source>
</evidence>
<dbReference type="Proteomes" id="UP000317318">
    <property type="component" value="Chromosome"/>
</dbReference>
<protein>
    <recommendedName>
        <fullName evidence="12 13">Phospho-N-acetylmuramoyl-pentapeptide-transferase</fullName>
        <ecNumber evidence="12 13">2.7.8.13</ecNumber>
    </recommendedName>
    <alternativeName>
        <fullName evidence="12">UDP-MurNAc-pentapeptide phosphotransferase</fullName>
    </alternativeName>
</protein>
<dbReference type="EMBL" id="CP036268">
    <property type="protein sequence ID" value="QDT38189.1"/>
    <property type="molecule type" value="Genomic_DNA"/>
</dbReference>
<organism evidence="15 16">
    <name type="scientific">Stratiformator vulcanicus</name>
    <dbReference type="NCBI Taxonomy" id="2527980"/>
    <lineage>
        <taxon>Bacteria</taxon>
        <taxon>Pseudomonadati</taxon>
        <taxon>Planctomycetota</taxon>
        <taxon>Planctomycetia</taxon>
        <taxon>Planctomycetales</taxon>
        <taxon>Planctomycetaceae</taxon>
        <taxon>Stratiformator</taxon>
    </lineage>
</organism>
<comment type="function">
    <text evidence="12">Catalyzes the initial step of the lipid cycle reactions in the biosynthesis of the cell wall peptidoglycan: transfers peptidoglycan precursor phospho-MurNAc-pentapeptide from UDP-MurNAc-pentapeptide onto the lipid carrier undecaprenyl phosphate, yielding undecaprenyl-pyrophosphoryl-MurNAc-pentapeptide, known as lipid I.</text>
</comment>
<feature type="transmembrane region" description="Helical" evidence="12">
    <location>
        <begin position="295"/>
        <end position="313"/>
    </location>
</feature>
<dbReference type="PANTHER" id="PTHR22926:SF5">
    <property type="entry name" value="PHOSPHO-N-ACETYLMURAMOYL-PENTAPEPTIDE-TRANSFERASE HOMOLOG"/>
    <property type="match status" value="1"/>
</dbReference>
<dbReference type="GO" id="GO:0005886">
    <property type="term" value="C:plasma membrane"/>
    <property type="evidence" value="ECO:0007669"/>
    <property type="project" value="UniProtKB-SubCell"/>
</dbReference>
<evidence type="ECO:0000313" key="15">
    <source>
        <dbReference type="EMBL" id="QDT38189.1"/>
    </source>
</evidence>
<keyword evidence="8 12" id="KW-1133">Transmembrane helix</keyword>
<keyword evidence="12" id="KW-1003">Cell membrane</keyword>
<dbReference type="UniPathway" id="UPA00219"/>
<keyword evidence="3 12" id="KW-0132">Cell division</keyword>
<evidence type="ECO:0000256" key="5">
    <source>
        <dbReference type="ARBA" id="ARBA00022692"/>
    </source>
</evidence>
<dbReference type="EC" id="2.7.8.13" evidence="12 13"/>
<feature type="transmembrane region" description="Helical" evidence="12">
    <location>
        <begin position="32"/>
        <end position="54"/>
    </location>
</feature>
<feature type="transmembrane region" description="Helical" evidence="12">
    <location>
        <begin position="246"/>
        <end position="263"/>
    </location>
</feature>
<feature type="transmembrane region" description="Helical" evidence="12">
    <location>
        <begin position="105"/>
        <end position="122"/>
    </location>
</feature>
<dbReference type="KEGG" id="svp:Pan189_25790"/>
<evidence type="ECO:0000256" key="3">
    <source>
        <dbReference type="ARBA" id="ARBA00022618"/>
    </source>
</evidence>
<evidence type="ECO:0000256" key="7">
    <source>
        <dbReference type="ARBA" id="ARBA00022984"/>
    </source>
</evidence>
<feature type="transmembrane region" description="Helical" evidence="12">
    <location>
        <begin position="172"/>
        <end position="192"/>
    </location>
</feature>
<dbReference type="CDD" id="cd06852">
    <property type="entry name" value="GT_MraY"/>
    <property type="match status" value="1"/>
</dbReference>
<feature type="transmembrane region" description="Helical" evidence="12">
    <location>
        <begin position="142"/>
        <end position="160"/>
    </location>
</feature>
<keyword evidence="12 14" id="KW-0479">Metal-binding</keyword>
<dbReference type="GO" id="GO:0051301">
    <property type="term" value="P:cell division"/>
    <property type="evidence" value="ECO:0007669"/>
    <property type="project" value="UniProtKB-KW"/>
</dbReference>
<feature type="transmembrane region" description="Helical" evidence="12">
    <location>
        <begin position="204"/>
        <end position="226"/>
    </location>
</feature>
<keyword evidence="16" id="KW-1185">Reference proteome</keyword>
<dbReference type="NCBIfam" id="TIGR00445">
    <property type="entry name" value="mraY"/>
    <property type="match status" value="1"/>
</dbReference>
<evidence type="ECO:0000256" key="8">
    <source>
        <dbReference type="ARBA" id="ARBA00022989"/>
    </source>
</evidence>
<feature type="binding site" evidence="14">
    <location>
        <position position="199"/>
    </location>
    <ligand>
        <name>Mg(2+)</name>
        <dbReference type="ChEBI" id="CHEBI:18420"/>
    </ligand>
</feature>
<dbReference type="HAMAP" id="MF_00038">
    <property type="entry name" value="MraY"/>
    <property type="match status" value="1"/>
</dbReference>
<feature type="transmembrane region" description="Helical" evidence="12">
    <location>
        <begin position="345"/>
        <end position="364"/>
    </location>
</feature>
<feature type="binding site" evidence="14">
    <location>
        <position position="274"/>
    </location>
    <ligand>
        <name>Mg(2+)</name>
        <dbReference type="ChEBI" id="CHEBI:18420"/>
    </ligand>
</feature>
<keyword evidence="11 12" id="KW-0961">Cell wall biogenesis/degradation</keyword>
<dbReference type="Pfam" id="PF00953">
    <property type="entry name" value="Glycos_transf_4"/>
    <property type="match status" value="1"/>
</dbReference>